<dbReference type="Proteomes" id="UP001319861">
    <property type="component" value="Chromosome"/>
</dbReference>
<proteinExistence type="predicted"/>
<dbReference type="RefSeq" id="WP_229231119.1">
    <property type="nucleotide sequence ID" value="NZ_AP024525.1"/>
</dbReference>
<gene>
    <name evidence="3" type="ORF">SCMU_02140</name>
</gene>
<protein>
    <recommendedName>
        <fullName evidence="2">Transcription regulator HTH AraC- type ligand binding domain-containing protein</fullName>
    </recommendedName>
</protein>
<accession>A0ABN6FBF2</accession>
<reference evidence="3 4" key="1">
    <citation type="journal article" date="2021" name="J. Biosci. Bioeng.">
        <title>Identification and characterization of a chc gene cluster responsible for the aromatization pathway of cyclohexanecarboxylate degradation in Sinomonas cyclohexanicum ATCC 51369.</title>
        <authorList>
            <person name="Yamamoto T."/>
            <person name="Hasegawa Y."/>
            <person name="Lau P.C.K."/>
            <person name="Iwaki H."/>
        </authorList>
    </citation>
    <scope>NUCLEOTIDE SEQUENCE [LARGE SCALE GENOMIC DNA]</scope>
    <source>
        <strain evidence="3 4">ATCC 51369</strain>
    </source>
</reference>
<evidence type="ECO:0000256" key="1">
    <source>
        <dbReference type="SAM" id="MobiDB-lite"/>
    </source>
</evidence>
<evidence type="ECO:0000313" key="4">
    <source>
        <dbReference type="Proteomes" id="UP001319861"/>
    </source>
</evidence>
<dbReference type="EMBL" id="AP024525">
    <property type="protein sequence ID" value="BCT74372.1"/>
    <property type="molecule type" value="Genomic_DNA"/>
</dbReference>
<dbReference type="InterPro" id="IPR035418">
    <property type="entry name" value="AraC-bd_2"/>
</dbReference>
<sequence>MTAVSLPPESSPGTTGILGGRPLVRSHSPKVIREAVDGLTQEHHALRLRGSRELSGAVDGLALGPLGIVHVAYGAPVLVDSPPSGRQVVVVLPLGPMDVQSNGHRWVAREPFALSSCHGTLMGPDPGRGALVGSVAADAVEAHLESLLARPLGAPLELSSERPLRLASPSLVQSAWLEACRVLGAGDETDDITQGALLSSLLSTMAMGLAPPILARRPHAPWVRARWLRAPGARGRRTCARPGASWRPIWARTCGSRTSPPR</sequence>
<feature type="domain" description="Transcription regulator HTH AraC- type ligand binding" evidence="2">
    <location>
        <begin position="41"/>
        <end position="204"/>
    </location>
</feature>
<evidence type="ECO:0000259" key="2">
    <source>
        <dbReference type="Pfam" id="PF14525"/>
    </source>
</evidence>
<keyword evidence="4" id="KW-1185">Reference proteome</keyword>
<feature type="region of interest" description="Disordered" evidence="1">
    <location>
        <begin position="1"/>
        <end position="23"/>
    </location>
</feature>
<dbReference type="Pfam" id="PF14525">
    <property type="entry name" value="AraC_binding_2"/>
    <property type="match status" value="1"/>
</dbReference>
<evidence type="ECO:0000313" key="3">
    <source>
        <dbReference type="EMBL" id="BCT74372.1"/>
    </source>
</evidence>
<organism evidence="3 4">
    <name type="scientific">Sinomonas cyclohexanicum</name>
    <name type="common">Corynebacterium cyclohexanicum</name>
    <dbReference type="NCBI Taxonomy" id="322009"/>
    <lineage>
        <taxon>Bacteria</taxon>
        <taxon>Bacillati</taxon>
        <taxon>Actinomycetota</taxon>
        <taxon>Actinomycetes</taxon>
        <taxon>Micrococcales</taxon>
        <taxon>Micrococcaceae</taxon>
        <taxon>Sinomonas</taxon>
    </lineage>
</organism>
<name>A0ABN6FBF2_SINCY</name>